<organism evidence="3 4">
    <name type="scientific">Armillaria novae-zelandiae</name>
    <dbReference type="NCBI Taxonomy" id="153914"/>
    <lineage>
        <taxon>Eukaryota</taxon>
        <taxon>Fungi</taxon>
        <taxon>Dikarya</taxon>
        <taxon>Basidiomycota</taxon>
        <taxon>Agaricomycotina</taxon>
        <taxon>Agaricomycetes</taxon>
        <taxon>Agaricomycetidae</taxon>
        <taxon>Agaricales</taxon>
        <taxon>Marasmiineae</taxon>
        <taxon>Physalacriaceae</taxon>
        <taxon>Armillaria</taxon>
    </lineage>
</organism>
<dbReference type="SUPFAM" id="SSF57701">
    <property type="entry name" value="Zn2/Cys6 DNA-binding domain"/>
    <property type="match status" value="1"/>
</dbReference>
<dbReference type="InterPro" id="IPR001138">
    <property type="entry name" value="Zn2Cys6_DnaBD"/>
</dbReference>
<sequence>MDGKDRGDNSGKRSSLPSSLIPHLYTSPQKARNSSTRTTLPEAGDDEDMESEHPGPSPPPLSHRSATTPLPSGSYPPNVPRTVHAYTSYEAGWQGDPSIQPGLGGSSSIPHGPPGRRADEGQDTAAARRGTPTSFTVRPGPPLVPPAPYPADVHRPYAGYDTTVWEDSPPGPAGRPSGSSHGQPIRSDPAYYVSSSRGPSGGYTLQHSPDYAPWREGEAGPSHIHYDPRGRIRYPPVSQPSPSRGMGHYEQGYRRDSVPRSEPPGPSHGMSQYDERAAGYHRDPIARDTYMGGGPPVSHYSPYSVRPQYPEISPPHGMRAGSENLYSEVLPPRQGPAYTLAPLAVPSGLSEEVSSSGTDDDGDGEYTPTKSRRGKKRVRSTSPGGDDSRRKSVKKTLIACDFCRVMLGRKLRCDGARPSCMNCTARDNRPCVYQSTPKRRGPGKNPKPKAPKPKKRSSTRGRTSESLRAEGPSSVEDFDMASPVSERQRATPSPEEVNQSNPSEVTATGPSLYLTVDSTMAPRGSQRNIRRGIATPSPPGRGGKK</sequence>
<dbReference type="AlphaFoldDB" id="A0AA39PNN4"/>
<feature type="compositionally biased region" description="Polar residues" evidence="1">
    <location>
        <begin position="496"/>
        <end position="509"/>
    </location>
</feature>
<feature type="compositionally biased region" description="Polar residues" evidence="1">
    <location>
        <begin position="26"/>
        <end position="39"/>
    </location>
</feature>
<accession>A0AA39PNN4</accession>
<proteinExistence type="predicted"/>
<dbReference type="GO" id="GO:0000981">
    <property type="term" value="F:DNA-binding transcription factor activity, RNA polymerase II-specific"/>
    <property type="evidence" value="ECO:0007669"/>
    <property type="project" value="InterPro"/>
</dbReference>
<evidence type="ECO:0000313" key="3">
    <source>
        <dbReference type="EMBL" id="KAK0487667.1"/>
    </source>
</evidence>
<dbReference type="SMART" id="SM00066">
    <property type="entry name" value="GAL4"/>
    <property type="match status" value="1"/>
</dbReference>
<feature type="compositionally biased region" description="Basic and acidic residues" evidence="1">
    <location>
        <begin position="213"/>
        <end position="230"/>
    </location>
</feature>
<feature type="domain" description="Zn(2)-C6 fungal-type" evidence="2">
    <location>
        <begin position="394"/>
        <end position="442"/>
    </location>
</feature>
<feature type="compositionally biased region" description="Polar residues" evidence="1">
    <location>
        <begin position="193"/>
        <end position="207"/>
    </location>
</feature>
<feature type="compositionally biased region" description="Basic and acidic residues" evidence="1">
    <location>
        <begin position="273"/>
        <end position="286"/>
    </location>
</feature>
<feature type="region of interest" description="Disordered" evidence="1">
    <location>
        <begin position="424"/>
        <end position="545"/>
    </location>
</feature>
<reference evidence="3" key="1">
    <citation type="submission" date="2023-06" db="EMBL/GenBank/DDBJ databases">
        <authorList>
            <consortium name="Lawrence Berkeley National Laboratory"/>
            <person name="Ahrendt S."/>
            <person name="Sahu N."/>
            <person name="Indic B."/>
            <person name="Wong-Bajracharya J."/>
            <person name="Merenyi Z."/>
            <person name="Ke H.-M."/>
            <person name="Monk M."/>
            <person name="Kocsube S."/>
            <person name="Drula E."/>
            <person name="Lipzen A."/>
            <person name="Balint B."/>
            <person name="Henrissat B."/>
            <person name="Andreopoulos B."/>
            <person name="Martin F.M."/>
            <person name="Harder C.B."/>
            <person name="Rigling D."/>
            <person name="Ford K.L."/>
            <person name="Foster G.D."/>
            <person name="Pangilinan J."/>
            <person name="Papanicolaou A."/>
            <person name="Barry K."/>
            <person name="LaButti K."/>
            <person name="Viragh M."/>
            <person name="Koriabine M."/>
            <person name="Yan M."/>
            <person name="Riley R."/>
            <person name="Champramary S."/>
            <person name="Plett K.L."/>
            <person name="Tsai I.J."/>
            <person name="Slot J."/>
            <person name="Sipos G."/>
            <person name="Plett J."/>
            <person name="Nagy L.G."/>
            <person name="Grigoriev I.V."/>
        </authorList>
    </citation>
    <scope>NUCLEOTIDE SEQUENCE</scope>
    <source>
        <strain evidence="3">ICMP 16352</strain>
    </source>
</reference>
<dbReference type="GO" id="GO:0008270">
    <property type="term" value="F:zinc ion binding"/>
    <property type="evidence" value="ECO:0007669"/>
    <property type="project" value="InterPro"/>
</dbReference>
<evidence type="ECO:0000313" key="4">
    <source>
        <dbReference type="Proteomes" id="UP001175227"/>
    </source>
</evidence>
<feature type="region of interest" description="Disordered" evidence="1">
    <location>
        <begin position="343"/>
        <end position="393"/>
    </location>
</feature>
<protein>
    <recommendedName>
        <fullName evidence="2">Zn(2)-C6 fungal-type domain-containing protein</fullName>
    </recommendedName>
</protein>
<dbReference type="EMBL" id="JAUEPR010000003">
    <property type="protein sequence ID" value="KAK0487667.1"/>
    <property type="molecule type" value="Genomic_DNA"/>
</dbReference>
<dbReference type="Gene3D" id="4.10.240.10">
    <property type="entry name" value="Zn(2)-C6 fungal-type DNA-binding domain"/>
    <property type="match status" value="1"/>
</dbReference>
<dbReference type="Proteomes" id="UP001175227">
    <property type="component" value="Unassembled WGS sequence"/>
</dbReference>
<feature type="compositionally biased region" description="Basic residues" evidence="1">
    <location>
        <begin position="437"/>
        <end position="459"/>
    </location>
</feature>
<keyword evidence="4" id="KW-1185">Reference proteome</keyword>
<dbReference type="Pfam" id="PF00172">
    <property type="entry name" value="Zn_clus"/>
    <property type="match status" value="1"/>
</dbReference>
<feature type="compositionally biased region" description="Basic residues" evidence="1">
    <location>
        <begin position="370"/>
        <end position="379"/>
    </location>
</feature>
<feature type="compositionally biased region" description="Pro residues" evidence="1">
    <location>
        <begin position="139"/>
        <end position="149"/>
    </location>
</feature>
<feature type="compositionally biased region" description="Basic and acidic residues" evidence="1">
    <location>
        <begin position="1"/>
        <end position="11"/>
    </location>
</feature>
<gene>
    <name evidence="3" type="ORF">IW261DRAFT_1589963</name>
</gene>
<dbReference type="CDD" id="cd00067">
    <property type="entry name" value="GAL4"/>
    <property type="match status" value="1"/>
</dbReference>
<feature type="region of interest" description="Disordered" evidence="1">
    <location>
        <begin position="1"/>
        <end position="330"/>
    </location>
</feature>
<dbReference type="InterPro" id="IPR036864">
    <property type="entry name" value="Zn2-C6_fun-type_DNA-bd_sf"/>
</dbReference>
<evidence type="ECO:0000256" key="1">
    <source>
        <dbReference type="SAM" id="MobiDB-lite"/>
    </source>
</evidence>
<comment type="caution">
    <text evidence="3">The sequence shown here is derived from an EMBL/GenBank/DDBJ whole genome shotgun (WGS) entry which is preliminary data.</text>
</comment>
<evidence type="ECO:0000259" key="2">
    <source>
        <dbReference type="SMART" id="SM00066"/>
    </source>
</evidence>
<name>A0AA39PNN4_9AGAR</name>